<dbReference type="CDD" id="cd06173">
    <property type="entry name" value="MFS_MefA_like"/>
    <property type="match status" value="1"/>
</dbReference>
<dbReference type="InterPro" id="IPR011701">
    <property type="entry name" value="MFS"/>
</dbReference>
<protein>
    <recommendedName>
        <fullName evidence="8">Major facilitator superfamily (MFS) profile domain-containing protein</fullName>
    </recommendedName>
</protein>
<organism evidence="9 10">
    <name type="scientific">Streptomyces sanyensis</name>
    <dbReference type="NCBI Taxonomy" id="568869"/>
    <lineage>
        <taxon>Bacteria</taxon>
        <taxon>Bacillati</taxon>
        <taxon>Actinomycetota</taxon>
        <taxon>Actinomycetes</taxon>
        <taxon>Kitasatosporales</taxon>
        <taxon>Streptomycetaceae</taxon>
        <taxon>Streptomyces</taxon>
    </lineage>
</organism>
<feature type="transmembrane region" description="Helical" evidence="7">
    <location>
        <begin position="308"/>
        <end position="331"/>
    </location>
</feature>
<feature type="transmembrane region" description="Helical" evidence="7">
    <location>
        <begin position="98"/>
        <end position="125"/>
    </location>
</feature>
<feature type="compositionally biased region" description="Gly residues" evidence="6">
    <location>
        <begin position="52"/>
        <end position="83"/>
    </location>
</feature>
<evidence type="ECO:0000313" key="10">
    <source>
        <dbReference type="Proteomes" id="UP001501147"/>
    </source>
</evidence>
<feature type="region of interest" description="Disordered" evidence="6">
    <location>
        <begin position="499"/>
        <end position="541"/>
    </location>
</feature>
<evidence type="ECO:0000256" key="6">
    <source>
        <dbReference type="SAM" id="MobiDB-lite"/>
    </source>
</evidence>
<dbReference type="RefSeq" id="WP_345614263.1">
    <property type="nucleotide sequence ID" value="NZ_BAABJV010000008.1"/>
</dbReference>
<keyword evidence="4 7" id="KW-1133">Transmembrane helix</keyword>
<feature type="region of interest" description="Disordered" evidence="6">
    <location>
        <begin position="1"/>
        <end position="88"/>
    </location>
</feature>
<dbReference type="EMBL" id="BAABJV010000008">
    <property type="protein sequence ID" value="GAA4781345.1"/>
    <property type="molecule type" value="Genomic_DNA"/>
</dbReference>
<feature type="transmembrane region" description="Helical" evidence="7">
    <location>
        <begin position="374"/>
        <end position="392"/>
    </location>
</feature>
<dbReference type="PANTHER" id="PTHR23513">
    <property type="entry name" value="INTEGRAL MEMBRANE EFFLUX PROTEIN-RELATED"/>
    <property type="match status" value="1"/>
</dbReference>
<evidence type="ECO:0000256" key="1">
    <source>
        <dbReference type="ARBA" id="ARBA00004651"/>
    </source>
</evidence>
<evidence type="ECO:0000256" key="2">
    <source>
        <dbReference type="ARBA" id="ARBA00022475"/>
    </source>
</evidence>
<comment type="caution">
    <text evidence="9">The sequence shown here is derived from an EMBL/GenBank/DDBJ whole genome shotgun (WGS) entry which is preliminary data.</text>
</comment>
<gene>
    <name evidence="9" type="ORF">GCM10023329_33550</name>
</gene>
<keyword evidence="10" id="KW-1185">Reference proteome</keyword>
<feature type="domain" description="Major facilitator superfamily (MFS) profile" evidence="8">
    <location>
        <begin position="97"/>
        <end position="486"/>
    </location>
</feature>
<dbReference type="InterPro" id="IPR020846">
    <property type="entry name" value="MFS_dom"/>
</dbReference>
<feature type="compositionally biased region" description="Pro residues" evidence="6">
    <location>
        <begin position="508"/>
        <end position="522"/>
    </location>
</feature>
<dbReference type="Proteomes" id="UP001501147">
    <property type="component" value="Unassembled WGS sequence"/>
</dbReference>
<keyword evidence="5 7" id="KW-0472">Membrane</keyword>
<evidence type="ECO:0000259" key="8">
    <source>
        <dbReference type="PROSITE" id="PS50850"/>
    </source>
</evidence>
<feature type="compositionally biased region" description="Low complexity" evidence="6">
    <location>
        <begin position="40"/>
        <end position="49"/>
    </location>
</feature>
<dbReference type="PROSITE" id="PS50850">
    <property type="entry name" value="MFS"/>
    <property type="match status" value="1"/>
</dbReference>
<proteinExistence type="predicted"/>
<sequence length="541" mass="54915">MAQPRPDQTEPEETGAPAEAAGHLSDHSGEPPDEKDPRGAARGASAAPGETPPGGGSTTGEGTAEGAGGAEGAGAGGGGGGAESAGDRPPSLWRNLDYLYWWTGNGLSTLGTSVSVIAFPLLMLWATGSAAQAGTITGLQMLGKLATLAVGGALADRVSRRAILCLSSLAEALAMGAVALLVYRGDPSIPALDALALASGLAAGLKNSVAAPVLRRVVPKEQVPDATAQMMGRDMVVQLLGAPLGGLLYTVGRWVPFLFDALSFLFITISSLLIRRPLGPDRAPGGEQRPGLVAEMRDGVRMIRRSEYLVFTLVWGAVLNTVAQGLTLLFIVLIHHRGGGPNAVGLASSLAVVGGVVGAVAAPNLIRSLGARRVLTLAAWTFAGSFALVALVPQPWQIGLVMLLGMTCMVPINVVTESYEVRLVPDAYVGRVAATSRFCFQAVQWIGPLAAGVLADAMGAPSATLLLAGLMVLLALALPFGRRHLAVLDIPLAEVEELPAPTAGGPAPIRPDAPGGQPPAGPPAGDASADDVLTGPAKGSP</sequence>
<feature type="compositionally biased region" description="Basic and acidic residues" evidence="6">
    <location>
        <begin position="24"/>
        <end position="39"/>
    </location>
</feature>
<dbReference type="Gene3D" id="1.20.1250.20">
    <property type="entry name" value="MFS general substrate transporter like domains"/>
    <property type="match status" value="1"/>
</dbReference>
<evidence type="ECO:0000256" key="5">
    <source>
        <dbReference type="ARBA" id="ARBA00023136"/>
    </source>
</evidence>
<feature type="transmembrane region" description="Helical" evidence="7">
    <location>
        <begin position="257"/>
        <end position="274"/>
    </location>
</feature>
<accession>A0ABP9AKN7</accession>
<dbReference type="PANTHER" id="PTHR23513:SF11">
    <property type="entry name" value="STAPHYLOFERRIN A TRANSPORTER"/>
    <property type="match status" value="1"/>
</dbReference>
<dbReference type="SUPFAM" id="SSF103473">
    <property type="entry name" value="MFS general substrate transporter"/>
    <property type="match status" value="1"/>
</dbReference>
<feature type="transmembrane region" description="Helical" evidence="7">
    <location>
        <begin position="343"/>
        <end position="362"/>
    </location>
</feature>
<evidence type="ECO:0000256" key="7">
    <source>
        <dbReference type="SAM" id="Phobius"/>
    </source>
</evidence>
<name>A0ABP9AKN7_9ACTN</name>
<evidence type="ECO:0000256" key="3">
    <source>
        <dbReference type="ARBA" id="ARBA00022692"/>
    </source>
</evidence>
<keyword evidence="3 7" id="KW-0812">Transmembrane</keyword>
<evidence type="ECO:0000313" key="9">
    <source>
        <dbReference type="EMBL" id="GAA4781345.1"/>
    </source>
</evidence>
<feature type="transmembrane region" description="Helical" evidence="7">
    <location>
        <begin position="458"/>
        <end position="478"/>
    </location>
</feature>
<comment type="subcellular location">
    <subcellularLocation>
        <location evidence="1">Cell membrane</location>
        <topology evidence="1">Multi-pass membrane protein</topology>
    </subcellularLocation>
</comment>
<dbReference type="Pfam" id="PF07690">
    <property type="entry name" value="MFS_1"/>
    <property type="match status" value="1"/>
</dbReference>
<reference evidence="10" key="1">
    <citation type="journal article" date="2019" name="Int. J. Syst. Evol. Microbiol.">
        <title>The Global Catalogue of Microorganisms (GCM) 10K type strain sequencing project: providing services to taxonomists for standard genome sequencing and annotation.</title>
        <authorList>
            <consortium name="The Broad Institute Genomics Platform"/>
            <consortium name="The Broad Institute Genome Sequencing Center for Infectious Disease"/>
            <person name="Wu L."/>
            <person name="Ma J."/>
        </authorList>
    </citation>
    <scope>NUCLEOTIDE SEQUENCE [LARGE SCALE GENOMIC DNA]</scope>
    <source>
        <strain evidence="10">JCM 18324</strain>
    </source>
</reference>
<dbReference type="InterPro" id="IPR036259">
    <property type="entry name" value="MFS_trans_sf"/>
</dbReference>
<feature type="transmembrane region" description="Helical" evidence="7">
    <location>
        <begin position="162"/>
        <end position="183"/>
    </location>
</feature>
<evidence type="ECO:0000256" key="4">
    <source>
        <dbReference type="ARBA" id="ARBA00022989"/>
    </source>
</evidence>
<keyword evidence="2" id="KW-1003">Cell membrane</keyword>
<feature type="transmembrane region" description="Helical" evidence="7">
    <location>
        <begin position="131"/>
        <end position="155"/>
    </location>
</feature>